<accession>A0ABQ2J7V1</accession>
<comment type="caution">
    <text evidence="4">The sequence shown here is derived from an EMBL/GenBank/DDBJ whole genome shotgun (WGS) entry which is preliminary data.</text>
</comment>
<evidence type="ECO:0000259" key="3">
    <source>
        <dbReference type="PROSITE" id="PS51841"/>
    </source>
</evidence>
<keyword evidence="5" id="KW-1185">Reference proteome</keyword>
<dbReference type="InterPro" id="IPR001322">
    <property type="entry name" value="Lamin_tail_dom"/>
</dbReference>
<dbReference type="PROSITE" id="PS51841">
    <property type="entry name" value="LTD"/>
    <property type="match status" value="1"/>
</dbReference>
<feature type="region of interest" description="Disordered" evidence="1">
    <location>
        <begin position="143"/>
        <end position="169"/>
    </location>
</feature>
<dbReference type="SUPFAM" id="SSF52317">
    <property type="entry name" value="Class I glutamine amidotransferase-like"/>
    <property type="match status" value="1"/>
</dbReference>
<gene>
    <name evidence="4" type="ORF">GCM10010842_28170</name>
</gene>
<reference evidence="5" key="1">
    <citation type="journal article" date="2019" name="Int. J. Syst. Evol. Microbiol.">
        <title>The Global Catalogue of Microorganisms (GCM) 10K type strain sequencing project: providing services to taxonomists for standard genome sequencing and annotation.</title>
        <authorList>
            <consortium name="The Broad Institute Genomics Platform"/>
            <consortium name="The Broad Institute Genome Sequencing Center for Infectious Disease"/>
            <person name="Wu L."/>
            <person name="Ma J."/>
        </authorList>
    </citation>
    <scope>NUCLEOTIDE SEQUENCE [LARGE SCALE GENOMIC DNA]</scope>
    <source>
        <strain evidence="5">JCM 16918</strain>
    </source>
</reference>
<sequence length="445" mass="45228">MFNSTFRRGFVLLASVSLALSSCGRTPAASGTPLSTLAAAGEPVINELYYDSPSTDVGTFIELKGPAGASLSGYTLAAFDTAGTQYRTITLSGTIPASGYFVVAQDTTVASRTLVNAGADLNNGSGSLRLLKSTTIIDAVAYGTPSSNKGEGTPAATTGAGSALARVPDGSDTNANSVDFKVQAATAGAANGGGTGGGGTTTKKVLFDLTKAEDAGNADWRIDGAYSDYAAALRGLGYTVSSITGTSITSTSLSGASVLVIPEPQNPFSDAERTAIQTFVQNGGGLFMITDHRVSDRNNSGWDSPEVFDGWDGSTPSSVSSAYQSSLNSDVIFGLNASFNSSFSDPVLSATPLTTHPILNGVSSAGVYVGTSVDVLAGTALMGTGGKTYLAVSSVGSGRVAMWGDSSTFGDNTYSDGSTGTYNNWPNLSNATMGKNIVRWLAKDL</sequence>
<evidence type="ECO:0000256" key="2">
    <source>
        <dbReference type="SAM" id="SignalP"/>
    </source>
</evidence>
<evidence type="ECO:0000256" key="1">
    <source>
        <dbReference type="SAM" id="MobiDB-lite"/>
    </source>
</evidence>
<feature type="signal peptide" evidence="2">
    <location>
        <begin position="1"/>
        <end position="28"/>
    </location>
</feature>
<feature type="chain" id="PRO_5046737869" description="LTD domain-containing protein" evidence="2">
    <location>
        <begin position="29"/>
        <end position="445"/>
    </location>
</feature>
<dbReference type="EMBL" id="BMOR01000014">
    <property type="protein sequence ID" value="GGN41998.1"/>
    <property type="molecule type" value="Genomic_DNA"/>
</dbReference>
<protein>
    <recommendedName>
        <fullName evidence="3">LTD domain-containing protein</fullName>
    </recommendedName>
</protein>
<dbReference type="Gene3D" id="3.40.50.880">
    <property type="match status" value="1"/>
</dbReference>
<organism evidence="4 5">
    <name type="scientific">Deinococcus daejeonensis</name>
    <dbReference type="NCBI Taxonomy" id="1007098"/>
    <lineage>
        <taxon>Bacteria</taxon>
        <taxon>Thermotogati</taxon>
        <taxon>Deinococcota</taxon>
        <taxon>Deinococci</taxon>
        <taxon>Deinococcales</taxon>
        <taxon>Deinococcaceae</taxon>
        <taxon>Deinococcus</taxon>
    </lineage>
</organism>
<name>A0ABQ2J7V1_9DEIO</name>
<feature type="domain" description="LTD" evidence="3">
    <location>
        <begin position="31"/>
        <end position="144"/>
    </location>
</feature>
<proteinExistence type="predicted"/>
<dbReference type="Proteomes" id="UP000645517">
    <property type="component" value="Unassembled WGS sequence"/>
</dbReference>
<feature type="compositionally biased region" description="Low complexity" evidence="1">
    <location>
        <begin position="152"/>
        <end position="165"/>
    </location>
</feature>
<keyword evidence="2" id="KW-0732">Signal</keyword>
<dbReference type="InterPro" id="IPR029062">
    <property type="entry name" value="Class_I_gatase-like"/>
</dbReference>
<evidence type="ECO:0000313" key="4">
    <source>
        <dbReference type="EMBL" id="GGN41998.1"/>
    </source>
</evidence>
<dbReference type="RefSeq" id="WP_189057898.1">
    <property type="nucleotide sequence ID" value="NZ_BMOR01000014.1"/>
</dbReference>
<evidence type="ECO:0000313" key="5">
    <source>
        <dbReference type="Proteomes" id="UP000645517"/>
    </source>
</evidence>
<dbReference type="PROSITE" id="PS51257">
    <property type="entry name" value="PROKAR_LIPOPROTEIN"/>
    <property type="match status" value="1"/>
</dbReference>